<gene>
    <name evidence="2" type="ORF">SPLIT_LOCUS849</name>
</gene>
<sequence length="258" mass="29489">MAARAIVASCALLAFAGVAYAQDAVVIVDVSNRTLPNQATNGAHRNHGTHGAHTTGTHANIASLDDCQSIVTQLELAKEEALLLYTDFASRAGNDLKTFLKNITGYADGIIQNVNDEPPLDDVDECWVKFQYRVKKVEHDAQRAAMFSGDSHHKFLLGHMIVFRMHLNKSEDYLKRCDKATRGCGLSCETTPRVRRWRRLALDEIHRVREDMPFTRRSYRDLVSHARRKLNHLKKQIIVRSRDAMEDYKYCINRRRLR</sequence>
<feature type="chain" id="PRO_5040244296" evidence="1">
    <location>
        <begin position="22"/>
        <end position="258"/>
    </location>
</feature>
<dbReference type="EMBL" id="LR824542">
    <property type="protein sequence ID" value="CAH1635487.1"/>
    <property type="molecule type" value="Genomic_DNA"/>
</dbReference>
<dbReference type="Proteomes" id="UP001153321">
    <property type="component" value="Chromosome 11"/>
</dbReference>
<dbReference type="AlphaFoldDB" id="A0A9P0HWX4"/>
<organism evidence="2 3">
    <name type="scientific">Spodoptera littoralis</name>
    <name type="common">Egyptian cotton leafworm</name>
    <dbReference type="NCBI Taxonomy" id="7109"/>
    <lineage>
        <taxon>Eukaryota</taxon>
        <taxon>Metazoa</taxon>
        <taxon>Ecdysozoa</taxon>
        <taxon>Arthropoda</taxon>
        <taxon>Hexapoda</taxon>
        <taxon>Insecta</taxon>
        <taxon>Pterygota</taxon>
        <taxon>Neoptera</taxon>
        <taxon>Endopterygota</taxon>
        <taxon>Lepidoptera</taxon>
        <taxon>Glossata</taxon>
        <taxon>Ditrysia</taxon>
        <taxon>Noctuoidea</taxon>
        <taxon>Noctuidae</taxon>
        <taxon>Amphipyrinae</taxon>
        <taxon>Spodoptera</taxon>
    </lineage>
</organism>
<proteinExistence type="predicted"/>
<keyword evidence="3" id="KW-1185">Reference proteome</keyword>
<reference evidence="2" key="1">
    <citation type="submission" date="2022-02" db="EMBL/GenBank/DDBJ databases">
        <authorList>
            <person name="King R."/>
        </authorList>
    </citation>
    <scope>NUCLEOTIDE SEQUENCE</scope>
</reference>
<evidence type="ECO:0000313" key="3">
    <source>
        <dbReference type="Proteomes" id="UP001153321"/>
    </source>
</evidence>
<protein>
    <submittedName>
        <fullName evidence="2">Uncharacterized protein</fullName>
    </submittedName>
</protein>
<name>A0A9P0HWX4_SPOLI</name>
<keyword evidence="1" id="KW-0732">Signal</keyword>
<evidence type="ECO:0000256" key="1">
    <source>
        <dbReference type="SAM" id="SignalP"/>
    </source>
</evidence>
<feature type="signal peptide" evidence="1">
    <location>
        <begin position="1"/>
        <end position="21"/>
    </location>
</feature>
<accession>A0A9P0HWX4</accession>
<evidence type="ECO:0000313" key="2">
    <source>
        <dbReference type="EMBL" id="CAH1635487.1"/>
    </source>
</evidence>